<dbReference type="EMBL" id="JARQWQ010000023">
    <property type="protein sequence ID" value="KAK2564205.1"/>
    <property type="molecule type" value="Genomic_DNA"/>
</dbReference>
<accession>A0AAD9QNH2</accession>
<keyword evidence="1" id="KW-0472">Membrane</keyword>
<name>A0AAD9QNH2_ACRCE</name>
<keyword evidence="4" id="KW-1185">Reference proteome</keyword>
<dbReference type="InterPro" id="IPR012334">
    <property type="entry name" value="Pectin_lyas_fold"/>
</dbReference>
<evidence type="ECO:0000313" key="3">
    <source>
        <dbReference type="EMBL" id="KAK2564205.1"/>
    </source>
</evidence>
<feature type="chain" id="PRO_5041950596" evidence="2">
    <location>
        <begin position="29"/>
        <end position="1244"/>
    </location>
</feature>
<feature type="transmembrane region" description="Helical" evidence="1">
    <location>
        <begin position="898"/>
        <end position="918"/>
    </location>
</feature>
<dbReference type="AlphaFoldDB" id="A0AAD9QNH2"/>
<feature type="transmembrane region" description="Helical" evidence="1">
    <location>
        <begin position="981"/>
        <end position="1006"/>
    </location>
</feature>
<evidence type="ECO:0000256" key="2">
    <source>
        <dbReference type="SAM" id="SignalP"/>
    </source>
</evidence>
<dbReference type="Gene3D" id="2.160.20.10">
    <property type="entry name" value="Single-stranded right-handed beta-helix, Pectin lyase-like"/>
    <property type="match status" value="1"/>
</dbReference>
<feature type="transmembrane region" description="Helical" evidence="1">
    <location>
        <begin position="783"/>
        <end position="802"/>
    </location>
</feature>
<evidence type="ECO:0000313" key="4">
    <source>
        <dbReference type="Proteomes" id="UP001249851"/>
    </source>
</evidence>
<reference evidence="3" key="1">
    <citation type="journal article" date="2023" name="G3 (Bethesda)">
        <title>Whole genome assembly and annotation of the endangered Caribbean coral Acropora cervicornis.</title>
        <authorList>
            <person name="Selwyn J.D."/>
            <person name="Vollmer S.V."/>
        </authorList>
    </citation>
    <scope>NUCLEOTIDE SEQUENCE</scope>
    <source>
        <strain evidence="3">K2</strain>
    </source>
</reference>
<feature type="signal peptide" evidence="2">
    <location>
        <begin position="1"/>
        <end position="28"/>
    </location>
</feature>
<feature type="transmembrane region" description="Helical" evidence="1">
    <location>
        <begin position="930"/>
        <end position="948"/>
    </location>
</feature>
<keyword evidence="1" id="KW-1133">Transmembrane helix</keyword>
<keyword evidence="1" id="KW-0812">Transmembrane</keyword>
<reference evidence="3" key="2">
    <citation type="journal article" date="2023" name="Science">
        <title>Genomic signatures of disease resistance in endangered staghorn corals.</title>
        <authorList>
            <person name="Vollmer S.V."/>
            <person name="Selwyn J.D."/>
            <person name="Despard B.A."/>
            <person name="Roesel C.L."/>
        </authorList>
    </citation>
    <scope>NUCLEOTIDE SEQUENCE</scope>
    <source>
        <strain evidence="3">K2</strain>
    </source>
</reference>
<feature type="transmembrane region" description="Helical" evidence="1">
    <location>
        <begin position="1018"/>
        <end position="1034"/>
    </location>
</feature>
<dbReference type="Proteomes" id="UP001249851">
    <property type="component" value="Unassembled WGS sequence"/>
</dbReference>
<feature type="transmembrane region" description="Helical" evidence="1">
    <location>
        <begin position="1133"/>
        <end position="1152"/>
    </location>
</feature>
<gene>
    <name evidence="3" type="ORF">P5673_012450</name>
</gene>
<dbReference type="InterPro" id="IPR011050">
    <property type="entry name" value="Pectin_lyase_fold/virulence"/>
</dbReference>
<feature type="transmembrane region" description="Helical" evidence="1">
    <location>
        <begin position="1172"/>
        <end position="1194"/>
    </location>
</feature>
<dbReference type="PANTHER" id="PTHR11319:SF35">
    <property type="entry name" value="OUTER MEMBRANE PROTEIN PMPC-RELATED"/>
    <property type="match status" value="1"/>
</dbReference>
<sequence>MELPMGSLLQFRILYFLILPFFYHVVAGTDDQRRDCHGLFVSRQSGQDSPLCGSLNEPCKTLSLALQKVRDGGKVCLDGRKSQSDPYGCALKNVTKLSDFLNKSVTVQGWMSKAHISCQYKYGLAIRSATKYGISRLRLSNLVFHKNGVLLWMIGRSDIVISKCRFIDCNHAVYIWKNNKRFIYRKSSLAISDSEFLYNNFSVFVKLFNEHFTINISRCLFQGKVGRFNITSEDRNISGAVYVKSHSPTNKVKVYGSVTDSTFRELGHQYNGFALSFRVKELFSIGNLSLFNVTFQNNENSLFVYGGFRVYLTRVTINCSYGRAIIAGAPPKLNPSVVGIKMTLDQCVLGNNRDGLFMATTACLRCLSSCSVGEQYLFVKNTLIEGGNQTKGSGYSVNFRIKNNLSTLRPNFIKALVSLENVTFKDLHNSALYVAIQKNVRAKIAVNNCKFINNSQYVYELEERAIVDIQFFDEDPPDSCLKLPHHKNKFEWKKSSQIPVTFQDCIFESNVGIWGALNLFNGNVTLKNCIFKDNRGFTAGGHVYVKTGYGSLSIVNSTFLHSRWTGLSKHKMKSEVSSTGCFLHSESAGPMKISNSSFTANMNKKFNSIFTIMRTSSLKVDALTTLQCPSGKHIKMDETVNMEGFQFTKGNNITECLMEVNYIKIFCDECPNEFYSLSKGMATGLNIVNSSRCCKCPYGATCEDGTIKAKQNFFGLKTSKNLSSLHFFSCPLEYCTTPRHQIRYHYNACHGKRTGILCGQCSKGYSEVLHSTSCRKNEKCHDHWFWVATVAYVSVFAVYFIFKPPILSILCKQTLWFKKTNEPPDSQGANKREHDAGYVKIVFYFYQVAELLMIKSPEETLHMLPFIPSVIAIFNFQVKTLYGNIDCPFPGLNVVTKELFLCLKFFAILLAIGFIYAIHRTASKWSNGSPPKLTLYLAVALETLLLGYETLADTTLKLMHCVPIGMNWRLFIDGNIQCWQWWQYILIAFIMIFVIPLILVLFWGSLMLAKNKVSAKEFLMACAFPLPCLLLWLVRRCRKSEGVDVPVIWDLGDVEDIKEVLHEAFREPSGNDSGTLYWESILTGRRFVLLVIHTFVTDSVKRFLTLDIACVMILVHHLSLRPFRDHKANTFETISLLGLVSICTFSLAEATYLSEGIEPIGPNENLFHVLEWIELCALSLVPFAVGIFILSAVISQAFRLIYHCIQFLSRLTSAKSSSDRNKVLDHQRLMLICEDDDEELLIVD</sequence>
<dbReference type="PANTHER" id="PTHR11319">
    <property type="entry name" value="G PROTEIN-COUPLED RECEPTOR-RELATED"/>
    <property type="match status" value="1"/>
</dbReference>
<dbReference type="SMART" id="SM00710">
    <property type="entry name" value="PbH1"/>
    <property type="match status" value="4"/>
</dbReference>
<protein>
    <submittedName>
        <fullName evidence="3">Uncharacterized protein</fullName>
    </submittedName>
</protein>
<comment type="caution">
    <text evidence="3">The sequence shown here is derived from an EMBL/GenBank/DDBJ whole genome shotgun (WGS) entry which is preliminary data.</text>
</comment>
<keyword evidence="2" id="KW-0732">Signal</keyword>
<proteinExistence type="predicted"/>
<dbReference type="SUPFAM" id="SSF51126">
    <property type="entry name" value="Pectin lyase-like"/>
    <property type="match status" value="2"/>
</dbReference>
<organism evidence="3 4">
    <name type="scientific">Acropora cervicornis</name>
    <name type="common">Staghorn coral</name>
    <dbReference type="NCBI Taxonomy" id="6130"/>
    <lineage>
        <taxon>Eukaryota</taxon>
        <taxon>Metazoa</taxon>
        <taxon>Cnidaria</taxon>
        <taxon>Anthozoa</taxon>
        <taxon>Hexacorallia</taxon>
        <taxon>Scleractinia</taxon>
        <taxon>Astrocoeniina</taxon>
        <taxon>Acroporidae</taxon>
        <taxon>Acropora</taxon>
    </lineage>
</organism>
<evidence type="ECO:0000256" key="1">
    <source>
        <dbReference type="SAM" id="Phobius"/>
    </source>
</evidence>
<dbReference type="InterPro" id="IPR006626">
    <property type="entry name" value="PbH1"/>
</dbReference>